<protein>
    <submittedName>
        <fullName evidence="2">Uncharacterized protein</fullName>
    </submittedName>
</protein>
<organism evidence="2 3">
    <name type="scientific">Phaedon cochleariae</name>
    <name type="common">Mustard beetle</name>
    <dbReference type="NCBI Taxonomy" id="80249"/>
    <lineage>
        <taxon>Eukaryota</taxon>
        <taxon>Metazoa</taxon>
        <taxon>Ecdysozoa</taxon>
        <taxon>Arthropoda</taxon>
        <taxon>Hexapoda</taxon>
        <taxon>Insecta</taxon>
        <taxon>Pterygota</taxon>
        <taxon>Neoptera</taxon>
        <taxon>Endopterygota</taxon>
        <taxon>Coleoptera</taxon>
        <taxon>Polyphaga</taxon>
        <taxon>Cucujiformia</taxon>
        <taxon>Chrysomeloidea</taxon>
        <taxon>Chrysomelidae</taxon>
        <taxon>Chrysomelinae</taxon>
        <taxon>Chrysomelini</taxon>
        <taxon>Phaedon</taxon>
    </lineage>
</organism>
<sequence length="245" mass="27479">MASNIIVIVASLFVIQCAYSQSIQDPRIQACAKKIWDQVEQLQYGKVPLCYDLEKLKEVTKETGVFLEFNSEIPDKCKTLSTENVAECFEIVSNMISNKSDDLKTSILNSIKGVHIHSFADDSTLHTVFSSRAPILARQIRNERGRNVDNINMHLATILDWGFNNLVDFNANKTQACLFSRKGITISNNLFWENHELFHVQSDAYDLEGTDTTCPGILSPYLECSTQTYPETVGFGPKKGNSSRG</sequence>
<evidence type="ECO:0000256" key="1">
    <source>
        <dbReference type="SAM" id="SignalP"/>
    </source>
</evidence>
<keyword evidence="1" id="KW-0732">Signal</keyword>
<name>A0A9N9SCA1_PHACE</name>
<dbReference type="Proteomes" id="UP001153737">
    <property type="component" value="Chromosome 15"/>
</dbReference>
<keyword evidence="3" id="KW-1185">Reference proteome</keyword>
<accession>A0A9N9SCA1</accession>
<evidence type="ECO:0000313" key="2">
    <source>
        <dbReference type="EMBL" id="CAG9817422.1"/>
    </source>
</evidence>
<dbReference type="OrthoDB" id="6763962at2759"/>
<dbReference type="EMBL" id="OU896721">
    <property type="protein sequence ID" value="CAG9817422.1"/>
    <property type="molecule type" value="Genomic_DNA"/>
</dbReference>
<feature type="chain" id="PRO_5040182547" evidence="1">
    <location>
        <begin position="21"/>
        <end position="245"/>
    </location>
</feature>
<feature type="signal peptide" evidence="1">
    <location>
        <begin position="1"/>
        <end position="20"/>
    </location>
</feature>
<dbReference type="AlphaFoldDB" id="A0A9N9SCA1"/>
<evidence type="ECO:0000313" key="3">
    <source>
        <dbReference type="Proteomes" id="UP001153737"/>
    </source>
</evidence>
<reference evidence="2" key="2">
    <citation type="submission" date="2022-10" db="EMBL/GenBank/DDBJ databases">
        <authorList>
            <consortium name="ENA_rothamsted_submissions"/>
            <consortium name="culmorum"/>
            <person name="King R."/>
        </authorList>
    </citation>
    <scope>NUCLEOTIDE SEQUENCE</scope>
</reference>
<proteinExistence type="predicted"/>
<reference evidence="2" key="1">
    <citation type="submission" date="2022-01" db="EMBL/GenBank/DDBJ databases">
        <authorList>
            <person name="King R."/>
        </authorList>
    </citation>
    <scope>NUCLEOTIDE SEQUENCE</scope>
</reference>
<gene>
    <name evidence="2" type="ORF">PHAECO_LOCUS5039</name>
</gene>